<dbReference type="RefSeq" id="WP_185377645.1">
    <property type="nucleotide sequence ID" value="NZ_JAARPL010000010.1"/>
</dbReference>
<name>A0A841Y8F2_9LIST</name>
<reference evidence="3 4" key="1">
    <citation type="submission" date="2020-03" db="EMBL/GenBank/DDBJ databases">
        <title>Soil Listeria distribution.</title>
        <authorList>
            <person name="Liao J."/>
            <person name="Wiedmann M."/>
        </authorList>
    </citation>
    <scope>NUCLEOTIDE SEQUENCE [LARGE SCALE GENOMIC DNA]</scope>
    <source>
        <strain evidence="3 4">FSL L7-1681</strain>
    </source>
</reference>
<keyword evidence="2" id="KW-0812">Transmembrane</keyword>
<gene>
    <name evidence="3" type="ORF">HB847_13280</name>
</gene>
<feature type="compositionally biased region" description="Basic and acidic residues" evidence="1">
    <location>
        <begin position="107"/>
        <end position="121"/>
    </location>
</feature>
<sequence length="121" mass="13641">MTRKTKYIFLVLVLVVLGVGGGIMLQKHEEKKKTEQLIESYKPLVEKEIKDNYNVDSIEFTDYTITPMGTTILHGYVNGDKKKAFAAPLNKKADGTYNSNGFGSRPELNKLSKHPDSFKDD</sequence>
<evidence type="ECO:0000256" key="2">
    <source>
        <dbReference type="SAM" id="Phobius"/>
    </source>
</evidence>
<dbReference type="EMBL" id="JAARPL010000010">
    <property type="protein sequence ID" value="MBC1373345.1"/>
    <property type="molecule type" value="Genomic_DNA"/>
</dbReference>
<organism evidence="3 4">
    <name type="scientific">Listeria booriae</name>
    <dbReference type="NCBI Taxonomy" id="1552123"/>
    <lineage>
        <taxon>Bacteria</taxon>
        <taxon>Bacillati</taxon>
        <taxon>Bacillota</taxon>
        <taxon>Bacilli</taxon>
        <taxon>Bacillales</taxon>
        <taxon>Listeriaceae</taxon>
        <taxon>Listeria</taxon>
    </lineage>
</organism>
<protein>
    <submittedName>
        <fullName evidence="3">DUF1433 domain-containing protein</fullName>
    </submittedName>
</protein>
<dbReference type="Pfam" id="PF07252">
    <property type="entry name" value="DUF1433"/>
    <property type="match status" value="1"/>
</dbReference>
<keyword evidence="2" id="KW-0472">Membrane</keyword>
<dbReference type="Proteomes" id="UP000591929">
    <property type="component" value="Unassembled WGS sequence"/>
</dbReference>
<feature type="region of interest" description="Disordered" evidence="1">
    <location>
        <begin position="93"/>
        <end position="121"/>
    </location>
</feature>
<dbReference type="InterPro" id="IPR009881">
    <property type="entry name" value="DUF1433"/>
</dbReference>
<keyword evidence="2" id="KW-1133">Transmembrane helix</keyword>
<proteinExistence type="predicted"/>
<evidence type="ECO:0000313" key="4">
    <source>
        <dbReference type="Proteomes" id="UP000591929"/>
    </source>
</evidence>
<accession>A0A841Y8F2</accession>
<evidence type="ECO:0000256" key="1">
    <source>
        <dbReference type="SAM" id="MobiDB-lite"/>
    </source>
</evidence>
<dbReference type="Gene3D" id="3.10.450.130">
    <property type="entry name" value="folded 79 residue fragment of lin0334 like domains"/>
    <property type="match status" value="1"/>
</dbReference>
<feature type="transmembrane region" description="Helical" evidence="2">
    <location>
        <begin position="7"/>
        <end position="25"/>
    </location>
</feature>
<evidence type="ECO:0000313" key="3">
    <source>
        <dbReference type="EMBL" id="MBC1373345.1"/>
    </source>
</evidence>
<comment type="caution">
    <text evidence="3">The sequence shown here is derived from an EMBL/GenBank/DDBJ whole genome shotgun (WGS) entry which is preliminary data.</text>
</comment>
<dbReference type="AlphaFoldDB" id="A0A841Y8F2"/>